<keyword evidence="2" id="KW-0812">Transmembrane</keyword>
<dbReference type="EMBL" id="BSRA01000007">
    <property type="protein sequence ID" value="GLV13805.1"/>
    <property type="molecule type" value="Genomic_DNA"/>
</dbReference>
<gene>
    <name evidence="3" type="ORF">Heshes_14890</name>
    <name evidence="4" type="ORF">SAMN04489725_105124</name>
</gene>
<reference evidence="3" key="3">
    <citation type="submission" date="2023-02" db="EMBL/GenBank/DDBJ databases">
        <title>Proposal of a novel subspecies: Alicyclobacillus hesperidum subspecies aegle.</title>
        <authorList>
            <person name="Goto K."/>
            <person name="Fujii T."/>
            <person name="Yasui K."/>
            <person name="Mochida K."/>
            <person name="Kato-Tanaka Y."/>
            <person name="Morohoshi S."/>
            <person name="An S.Y."/>
            <person name="Kasai H."/>
            <person name="Yokota A."/>
        </authorList>
    </citation>
    <scope>NUCLEOTIDE SEQUENCE</scope>
    <source>
        <strain evidence="3">DSM 12766</strain>
    </source>
</reference>
<dbReference type="EMBL" id="FNOJ01000005">
    <property type="protein sequence ID" value="SDW40353.1"/>
    <property type="molecule type" value="Genomic_DNA"/>
</dbReference>
<name>A0A1H2T8T2_9BACL</name>
<evidence type="ECO:0000313" key="5">
    <source>
        <dbReference type="Proteomes" id="UP000182589"/>
    </source>
</evidence>
<accession>A0A1H2T8T2</accession>
<proteinExistence type="predicted"/>
<keyword evidence="2" id="KW-1133">Transmembrane helix</keyword>
<feature type="compositionally biased region" description="Basic and acidic residues" evidence="1">
    <location>
        <begin position="139"/>
        <end position="159"/>
    </location>
</feature>
<evidence type="ECO:0000256" key="2">
    <source>
        <dbReference type="SAM" id="Phobius"/>
    </source>
</evidence>
<evidence type="ECO:0000313" key="3">
    <source>
        <dbReference type="EMBL" id="GLV13805.1"/>
    </source>
</evidence>
<sequence>MDTTHAVDMQKGIWRGWYWRFDALLVAAIAILECIAFYVSKGRYSFVASGELGMFVAVLVVVQRAKVKRRLNAVAVAIVSYLIDVVFQLTLGRSDTLYIVKHHETTSLIVQNVIILAIGVLFAFVYAWSTEMSDRRRAKAEAERALKRAQEREQDEPPRVRVHRVKKRRGRGKRPKS</sequence>
<organism evidence="4 5">
    <name type="scientific">Alicyclobacillus hesperidum</name>
    <dbReference type="NCBI Taxonomy" id="89784"/>
    <lineage>
        <taxon>Bacteria</taxon>
        <taxon>Bacillati</taxon>
        <taxon>Bacillota</taxon>
        <taxon>Bacilli</taxon>
        <taxon>Bacillales</taxon>
        <taxon>Alicyclobacillaceae</taxon>
        <taxon>Alicyclobacillus</taxon>
    </lineage>
</organism>
<evidence type="ECO:0000256" key="1">
    <source>
        <dbReference type="SAM" id="MobiDB-lite"/>
    </source>
</evidence>
<protein>
    <submittedName>
        <fullName evidence="4">Uncharacterized protein</fullName>
    </submittedName>
</protein>
<feature type="region of interest" description="Disordered" evidence="1">
    <location>
        <begin position="139"/>
        <end position="177"/>
    </location>
</feature>
<feature type="transmembrane region" description="Helical" evidence="2">
    <location>
        <begin position="109"/>
        <end position="129"/>
    </location>
</feature>
<feature type="transmembrane region" description="Helical" evidence="2">
    <location>
        <begin position="21"/>
        <end position="38"/>
    </location>
</feature>
<dbReference type="Proteomes" id="UP001157137">
    <property type="component" value="Unassembled WGS sequence"/>
</dbReference>
<dbReference type="Proteomes" id="UP000182589">
    <property type="component" value="Unassembled WGS sequence"/>
</dbReference>
<dbReference type="STRING" id="89784.SAMN04489725_105124"/>
<feature type="compositionally biased region" description="Basic residues" evidence="1">
    <location>
        <begin position="160"/>
        <end position="177"/>
    </location>
</feature>
<dbReference type="RefSeq" id="WP_006446700.1">
    <property type="nucleotide sequence ID" value="NZ_BSRA01000007.1"/>
</dbReference>
<keyword evidence="2" id="KW-0472">Membrane</keyword>
<reference evidence="5" key="2">
    <citation type="submission" date="2016-10" db="EMBL/GenBank/DDBJ databases">
        <authorList>
            <person name="Varghese N."/>
        </authorList>
    </citation>
    <scope>NUCLEOTIDE SEQUENCE [LARGE SCALE GENOMIC DNA]</scope>
    <source>
        <strain evidence="5">DSM 12489</strain>
    </source>
</reference>
<keyword evidence="5" id="KW-1185">Reference proteome</keyword>
<feature type="transmembrane region" description="Helical" evidence="2">
    <location>
        <begin position="44"/>
        <end position="62"/>
    </location>
</feature>
<evidence type="ECO:0000313" key="4">
    <source>
        <dbReference type="EMBL" id="SDW40353.1"/>
    </source>
</evidence>
<dbReference type="AlphaFoldDB" id="A0A1H2T8T2"/>
<reference evidence="4" key="1">
    <citation type="submission" date="2016-10" db="EMBL/GenBank/DDBJ databases">
        <authorList>
            <person name="de Groot N.N."/>
        </authorList>
    </citation>
    <scope>NUCLEOTIDE SEQUENCE [LARGE SCALE GENOMIC DNA]</scope>
    <source>
        <strain evidence="4">DSM 12489</strain>
    </source>
</reference>
<feature type="transmembrane region" description="Helical" evidence="2">
    <location>
        <begin position="71"/>
        <end position="89"/>
    </location>
</feature>